<reference evidence="2" key="2">
    <citation type="submission" date="2014-03" db="EMBL/GenBank/DDBJ databases">
        <title>The whipworm genome and dual-species transcriptomics of an intimate host-pathogen interaction.</title>
        <authorList>
            <person name="Foth B.J."/>
            <person name="Tsai I.J."/>
            <person name="Reid A.J."/>
            <person name="Bancroft A.J."/>
            <person name="Nichol S."/>
            <person name="Tracey A."/>
            <person name="Holroyd N."/>
            <person name="Cotton J.A."/>
            <person name="Stanley E.J."/>
            <person name="Zarowiecki M."/>
            <person name="Liu J.Z."/>
            <person name="Huckvale T."/>
            <person name="Cooper P.J."/>
            <person name="Grencis R.K."/>
            <person name="Berriman M."/>
        </authorList>
    </citation>
    <scope>NUCLEOTIDE SEQUENCE [LARGE SCALE GENOMIC DNA]</scope>
</reference>
<evidence type="ECO:0000313" key="2">
    <source>
        <dbReference type="EMBL" id="CDW56252.1"/>
    </source>
</evidence>
<protein>
    <submittedName>
        <fullName evidence="2">Uncharacterized protein</fullName>
    </submittedName>
</protein>
<dbReference type="Pfam" id="PF03216">
    <property type="entry name" value="Rhabdo_ncap_2"/>
    <property type="match status" value="1"/>
</dbReference>
<proteinExistence type="predicted"/>
<sequence>MAQSTKEVLDEWGKLEDAKQQAFFDSDSYYDAADKFYDSLNEYGREYRFEPNGYKEVEVQQIPFISDASIAVAYFIRQSLCLICNEKVSTDACKFPVVLGFQCFELDDADKRRQMFDLQFSGHKKVDNDSFIRYISMELQSIEGRASIFKRFASDEYAKTFCDLVEEAVKATPDYGKGLLDLTEVDRDKSFAAQLMALEANVFGIRLLPTPRRNDWAFSCADDVLRNQVLDFLDFASSLCKQPPNEAAKFVCMLSALLFRLLAKSPEAVERAMKNFSNVFVLVTKTACTIKSYSLPLKTIKSLLDTRELISNRLVALVAGLEILSQSDNSHDMNLLKRSRKYCYLDDLKYHGMKALRLAFQAASVLKISVDELFDLLLEMITIERAKGRIRSIRHSVHLLKLLLRDFSNFDACDSWMYGRVFDDKNFLHLTNKYHDRFIFFCCYVIDPRKRLGVGVWAMKHGNPVYGEEGIREVALAVRRKCNLD</sequence>
<organism evidence="2 3">
    <name type="scientific">Trichuris trichiura</name>
    <name type="common">Whipworm</name>
    <name type="synonym">Trichocephalus trichiurus</name>
    <dbReference type="NCBI Taxonomy" id="36087"/>
    <lineage>
        <taxon>Eukaryota</taxon>
        <taxon>Metazoa</taxon>
        <taxon>Ecdysozoa</taxon>
        <taxon>Nematoda</taxon>
        <taxon>Enoplea</taxon>
        <taxon>Dorylaimia</taxon>
        <taxon>Trichinellida</taxon>
        <taxon>Trichuridae</taxon>
        <taxon>Trichuris</taxon>
    </lineage>
</organism>
<dbReference type="AlphaFoldDB" id="A0A077Z733"/>
<dbReference type="InterPro" id="IPR004902">
    <property type="entry name" value="Rhabdo_ncap_2"/>
</dbReference>
<name>A0A077Z733_TRITR</name>
<dbReference type="EMBL" id="HG806021">
    <property type="protein sequence ID" value="CDW56252.1"/>
    <property type="molecule type" value="Genomic_DNA"/>
</dbReference>
<accession>A0A077Z733</accession>
<dbReference type="OrthoDB" id="10386313at2759"/>
<gene>
    <name evidence="2" type="ORF">TTRE_0000452701</name>
</gene>
<reference evidence="2" key="1">
    <citation type="submission" date="2014-01" db="EMBL/GenBank/DDBJ databases">
        <authorList>
            <person name="Aslett M."/>
        </authorList>
    </citation>
    <scope>NUCLEOTIDE SEQUENCE</scope>
</reference>
<dbReference type="Proteomes" id="UP000030665">
    <property type="component" value="Unassembled WGS sequence"/>
</dbReference>
<keyword evidence="3" id="KW-1185">Reference proteome</keyword>
<evidence type="ECO:0000313" key="3">
    <source>
        <dbReference type="Proteomes" id="UP000030665"/>
    </source>
</evidence>
<comment type="subcellular location">
    <subcellularLocation>
        <location evidence="1">Virion</location>
    </subcellularLocation>
</comment>
<evidence type="ECO:0000256" key="1">
    <source>
        <dbReference type="ARBA" id="ARBA00004328"/>
    </source>
</evidence>